<evidence type="ECO:0000313" key="13">
    <source>
        <dbReference type="EMBL" id="TWP29711.1"/>
    </source>
</evidence>
<dbReference type="RefSeq" id="WP_146291468.1">
    <property type="nucleotide sequence ID" value="NZ_SELH01000013.1"/>
</dbReference>
<evidence type="ECO:0000256" key="8">
    <source>
        <dbReference type="ARBA" id="ARBA00023004"/>
    </source>
</evidence>
<evidence type="ECO:0000256" key="6">
    <source>
        <dbReference type="ARBA" id="ARBA00022723"/>
    </source>
</evidence>
<comment type="caution">
    <text evidence="13">The sequence shown here is derived from an EMBL/GenBank/DDBJ whole genome shotgun (WGS) entry which is preliminary data.</text>
</comment>
<proteinExistence type="inferred from homology"/>
<dbReference type="InterPro" id="IPR006657">
    <property type="entry name" value="MoPterin_dinucl-bd_dom"/>
</dbReference>
<feature type="compositionally biased region" description="Basic and acidic residues" evidence="10">
    <location>
        <begin position="1"/>
        <end position="19"/>
    </location>
</feature>
<dbReference type="GO" id="GO:0043546">
    <property type="term" value="F:molybdopterin cofactor binding"/>
    <property type="evidence" value="ECO:0007669"/>
    <property type="project" value="InterPro"/>
</dbReference>
<dbReference type="OrthoDB" id="9792592at2"/>
<evidence type="ECO:0000256" key="2">
    <source>
        <dbReference type="ARBA" id="ARBA00001966"/>
    </source>
</evidence>
<dbReference type="Proteomes" id="UP000319499">
    <property type="component" value="Unassembled WGS sequence"/>
</dbReference>
<evidence type="ECO:0000256" key="10">
    <source>
        <dbReference type="SAM" id="MobiDB-lite"/>
    </source>
</evidence>
<feature type="domain" description="Molybdopterin oxidoreductase" evidence="11">
    <location>
        <begin position="134"/>
        <end position="511"/>
    </location>
</feature>
<dbReference type="Gene3D" id="2.40.40.20">
    <property type="match status" value="1"/>
</dbReference>
<dbReference type="AlphaFoldDB" id="A0A563DI66"/>
<dbReference type="InterPro" id="IPR010046">
    <property type="entry name" value="Mopterin_OxRdtse_a_bac"/>
</dbReference>
<feature type="region of interest" description="Disordered" evidence="10">
    <location>
        <begin position="1"/>
        <end position="27"/>
    </location>
</feature>
<evidence type="ECO:0000256" key="1">
    <source>
        <dbReference type="ARBA" id="ARBA00001942"/>
    </source>
</evidence>
<dbReference type="InterPro" id="IPR006656">
    <property type="entry name" value="Mopterin_OxRdtase"/>
</dbReference>
<dbReference type="GO" id="GO:0045333">
    <property type="term" value="P:cellular respiration"/>
    <property type="evidence" value="ECO:0007669"/>
    <property type="project" value="UniProtKB-ARBA"/>
</dbReference>
<dbReference type="Pfam" id="PF01568">
    <property type="entry name" value="Molydop_binding"/>
    <property type="match status" value="1"/>
</dbReference>
<dbReference type="InterPro" id="IPR037951">
    <property type="entry name" value="MopB_CT_YdeP"/>
</dbReference>
<name>A0A563DI66_9FLAO</name>
<reference evidence="13 14" key="1">
    <citation type="submission" date="2019-02" db="EMBL/GenBank/DDBJ databases">
        <title>Apibacter muscae sp. nov.: a novel member of the house fly microbiota.</title>
        <authorList>
            <person name="Park R."/>
        </authorList>
    </citation>
    <scope>NUCLEOTIDE SEQUENCE [LARGE SCALE GENOMIC DNA]</scope>
    <source>
        <strain evidence="13 14">AL1</strain>
    </source>
</reference>
<keyword evidence="7" id="KW-0560">Oxidoreductase</keyword>
<keyword evidence="8" id="KW-0408">Iron</keyword>
<dbReference type="NCBIfam" id="TIGR01701">
    <property type="entry name" value="Fdhalpha-like"/>
    <property type="match status" value="1"/>
</dbReference>
<dbReference type="InterPro" id="IPR009010">
    <property type="entry name" value="Asp_de-COase-like_dom_sf"/>
</dbReference>
<evidence type="ECO:0000313" key="14">
    <source>
        <dbReference type="Proteomes" id="UP000319499"/>
    </source>
</evidence>
<comment type="cofactor">
    <cofactor evidence="1">
        <name>Mo-bis(molybdopterin guanine dinucleotide)</name>
        <dbReference type="ChEBI" id="CHEBI:60539"/>
    </cofactor>
</comment>
<dbReference type="PIRSF" id="PIRSF000144">
    <property type="entry name" value="CbbBc"/>
    <property type="match status" value="1"/>
</dbReference>
<sequence>MAKDNNTENLESKDPKDENPYNLTGKLKVSDPEKKAAGFTAVKVSLENLIDEKTLLRGGKALFSMNQFTGFDCPSCAWPDPDDERSSLGEYCENGAKALAAEATSKKLDPEFFQENSVYELSKLDDLKIGKLGRLTHPLYLPPGGTHYQAIEWQDAFNKIANHLNELDSPDQAAFYTSGRTSNEASFVYQLFCKEFGTNNMPDCSNMCHETSGTALSPTIGIGKGTVKLEDLYEAEIIISIGHNPGTNAPRMLSALEKCKSNGGKIISINPLPEAGLFGFKNPQEIKGMLGGGVKLTDVYLPVKINGDMALLKALEILLFEFEKQSPGKVLDKSFIQEKTVGFEEFSKQFSKYKLEDLSVECGISVQQLREVAEMLAFKNRIIICWGMGITQQPNGVDMVKEMLNILLMKGSIGKKGAGVCPVRGHSNVQGNRTMLVNHKPTDEQLDTLEEVYGFKMPRSHGYDVVHTIKAMHEEKVKVLFCMGGNLLSAAPDTNFTSNAIKKLNLLVTVSTKLNRGHLVHGKEAIILPTYSRSDMDIMDDEVQIISTENSMGVVQASKGVLKPVSNNLINEMQIVCRMALATFGEKSKVNWKRFHDSYDAVRDDIAKCIPGFENYNERVRVKGGFYLPNGARDKQQFSSSYNYKAPFTISDVPENRLEDDEYLMGTTRTHDQFNTTIYGMNDRYRGVHNERRVIFMNEDDIQKAGLKNGDKVDLFNYDNNVERIAPLFIVVSYNIPKKNTMTYFPETNVLVPIDNIVRGSNMPASKYVKIKIKKHDPKIYDRIEV</sequence>
<dbReference type="GO" id="GO:0008863">
    <property type="term" value="F:formate dehydrogenase (NAD+) activity"/>
    <property type="evidence" value="ECO:0007669"/>
    <property type="project" value="InterPro"/>
</dbReference>
<comment type="cofactor">
    <cofactor evidence="2">
        <name>[4Fe-4S] cluster</name>
        <dbReference type="ChEBI" id="CHEBI:49883"/>
    </cofactor>
</comment>
<organism evidence="13 14">
    <name type="scientific">Apibacter muscae</name>
    <dbReference type="NCBI Taxonomy" id="2509004"/>
    <lineage>
        <taxon>Bacteria</taxon>
        <taxon>Pseudomonadati</taxon>
        <taxon>Bacteroidota</taxon>
        <taxon>Flavobacteriia</taxon>
        <taxon>Flavobacteriales</taxon>
        <taxon>Weeksellaceae</taxon>
        <taxon>Apibacter</taxon>
    </lineage>
</organism>
<dbReference type="CDD" id="cd02767">
    <property type="entry name" value="MopB_ydeP"/>
    <property type="match status" value="1"/>
</dbReference>
<evidence type="ECO:0000256" key="3">
    <source>
        <dbReference type="ARBA" id="ARBA00010312"/>
    </source>
</evidence>
<keyword evidence="5" id="KW-0500">Molybdenum</keyword>
<dbReference type="PANTHER" id="PTHR43105">
    <property type="entry name" value="RESPIRATORY NITRATE REDUCTASE"/>
    <property type="match status" value="1"/>
</dbReference>
<keyword evidence="6" id="KW-0479">Metal-binding</keyword>
<dbReference type="Gene3D" id="3.40.228.10">
    <property type="entry name" value="Dimethylsulfoxide Reductase, domain 2"/>
    <property type="match status" value="1"/>
</dbReference>
<evidence type="ECO:0000259" key="12">
    <source>
        <dbReference type="Pfam" id="PF01568"/>
    </source>
</evidence>
<feature type="domain" description="Molybdopterin dinucleotide-binding" evidence="12">
    <location>
        <begin position="665"/>
        <end position="769"/>
    </location>
</feature>
<evidence type="ECO:0000256" key="9">
    <source>
        <dbReference type="ARBA" id="ARBA00023014"/>
    </source>
</evidence>
<dbReference type="EMBL" id="SELH01000013">
    <property type="protein sequence ID" value="TWP29711.1"/>
    <property type="molecule type" value="Genomic_DNA"/>
</dbReference>
<gene>
    <name evidence="13" type="ORF">ETU09_01670</name>
</gene>
<evidence type="ECO:0000256" key="5">
    <source>
        <dbReference type="ARBA" id="ARBA00022505"/>
    </source>
</evidence>
<dbReference type="PANTHER" id="PTHR43105:SF4">
    <property type="entry name" value="PROTEIN YDEP"/>
    <property type="match status" value="1"/>
</dbReference>
<keyword evidence="14" id="KW-1185">Reference proteome</keyword>
<protein>
    <submittedName>
        <fullName evidence="13">FdhF/YdeP family oxidoreductase</fullName>
    </submittedName>
</protein>
<dbReference type="GO" id="GO:0016020">
    <property type="term" value="C:membrane"/>
    <property type="evidence" value="ECO:0007669"/>
    <property type="project" value="TreeGrafter"/>
</dbReference>
<dbReference type="Gene3D" id="3.40.50.740">
    <property type="match status" value="1"/>
</dbReference>
<dbReference type="SUPFAM" id="SSF53706">
    <property type="entry name" value="Formate dehydrogenase/DMSO reductase, domains 1-3"/>
    <property type="match status" value="1"/>
</dbReference>
<dbReference type="GO" id="GO:0030151">
    <property type="term" value="F:molybdenum ion binding"/>
    <property type="evidence" value="ECO:0007669"/>
    <property type="project" value="InterPro"/>
</dbReference>
<evidence type="ECO:0000259" key="11">
    <source>
        <dbReference type="Pfam" id="PF00384"/>
    </source>
</evidence>
<dbReference type="CDD" id="cd02787">
    <property type="entry name" value="MopB_CT_ydeP"/>
    <property type="match status" value="1"/>
</dbReference>
<evidence type="ECO:0000256" key="7">
    <source>
        <dbReference type="ARBA" id="ARBA00023002"/>
    </source>
</evidence>
<dbReference type="InterPro" id="IPR050123">
    <property type="entry name" value="Prok_molybdopt-oxidoreductase"/>
</dbReference>
<evidence type="ECO:0000256" key="4">
    <source>
        <dbReference type="ARBA" id="ARBA00022485"/>
    </source>
</evidence>
<keyword evidence="4" id="KW-0004">4Fe-4S</keyword>
<dbReference type="SUPFAM" id="SSF50692">
    <property type="entry name" value="ADC-like"/>
    <property type="match status" value="1"/>
</dbReference>
<dbReference type="GO" id="GO:0051539">
    <property type="term" value="F:4 iron, 4 sulfur cluster binding"/>
    <property type="evidence" value="ECO:0007669"/>
    <property type="project" value="UniProtKB-KW"/>
</dbReference>
<dbReference type="Pfam" id="PF00384">
    <property type="entry name" value="Molybdopterin"/>
    <property type="match status" value="1"/>
</dbReference>
<accession>A0A563DI66</accession>
<keyword evidence="9" id="KW-0411">Iron-sulfur</keyword>
<comment type="similarity">
    <text evidence="3">Belongs to the prokaryotic molybdopterin-containing oxidoreductase family.</text>
</comment>
<dbReference type="InterPro" id="IPR041953">
    <property type="entry name" value="YdeP_MopB"/>
</dbReference>